<dbReference type="Gene3D" id="1.20.920.10">
    <property type="entry name" value="Bromodomain-like"/>
    <property type="match status" value="1"/>
</dbReference>
<evidence type="ECO:0008006" key="9">
    <source>
        <dbReference type="Google" id="ProtNLM"/>
    </source>
</evidence>
<dbReference type="PROSITE" id="PS51525">
    <property type="entry name" value="NET"/>
    <property type="match status" value="1"/>
</dbReference>
<evidence type="ECO:0000256" key="1">
    <source>
        <dbReference type="ARBA" id="ARBA00023015"/>
    </source>
</evidence>
<dbReference type="InterPro" id="IPR027353">
    <property type="entry name" value="NET_dom"/>
</dbReference>
<keyword evidence="2 4" id="KW-0103">Bromodomain</keyword>
<dbReference type="Gene3D" id="1.20.1270.220">
    <property type="match status" value="1"/>
</dbReference>
<dbReference type="GeneID" id="123409378"/>
<evidence type="ECO:0000313" key="7">
    <source>
        <dbReference type="EnsemblPlants" id="HORVU.MOREX.r3.7HG0647610.1"/>
    </source>
</evidence>
<keyword evidence="8" id="KW-1185">Reference proteome</keyword>
<reference evidence="7" key="3">
    <citation type="submission" date="2022-01" db="UniProtKB">
        <authorList>
            <consortium name="EnsemblPlants"/>
        </authorList>
    </citation>
    <scope>IDENTIFICATION</scope>
    <source>
        <strain evidence="7">subsp. vulgare</strain>
    </source>
</reference>
<dbReference type="GO" id="GO:0004674">
    <property type="term" value="F:protein serine/threonine kinase activity"/>
    <property type="evidence" value="ECO:0000318"/>
    <property type="project" value="GO_Central"/>
</dbReference>
<protein>
    <recommendedName>
        <fullName evidence="9">Transcription factor GTE1</fullName>
    </recommendedName>
</protein>
<keyword evidence="3" id="KW-0804">Transcription</keyword>
<evidence type="ECO:0000259" key="5">
    <source>
        <dbReference type="PROSITE" id="PS50014"/>
    </source>
</evidence>
<gene>
    <name evidence="7" type="primary">LOC123409378</name>
</gene>
<name>A0A8I6Z6N5_HORVV</name>
<evidence type="ECO:0000256" key="3">
    <source>
        <dbReference type="ARBA" id="ARBA00023163"/>
    </source>
</evidence>
<dbReference type="PANTHER" id="PTHR45926">
    <property type="entry name" value="OSJNBA0053K19.4 PROTEIN"/>
    <property type="match status" value="1"/>
</dbReference>
<dbReference type="SMART" id="SM00297">
    <property type="entry name" value="BROMO"/>
    <property type="match status" value="1"/>
</dbReference>
<reference evidence="7" key="2">
    <citation type="submission" date="2020-10" db="EMBL/GenBank/DDBJ databases">
        <authorList>
            <person name="Scholz U."/>
            <person name="Mascher M."/>
            <person name="Fiebig A."/>
        </authorList>
    </citation>
    <scope>NUCLEOTIDE SEQUENCE [LARGE SCALE GENOMIC DNA]</scope>
    <source>
        <strain evidence="7">cv. Morex</strain>
    </source>
</reference>
<dbReference type="InterPro" id="IPR038336">
    <property type="entry name" value="NET_sf"/>
</dbReference>
<dbReference type="Proteomes" id="UP000011116">
    <property type="component" value="Chromosome 7H"/>
</dbReference>
<organism evidence="7 8">
    <name type="scientific">Hordeum vulgare subsp. vulgare</name>
    <name type="common">Domesticated barley</name>
    <dbReference type="NCBI Taxonomy" id="112509"/>
    <lineage>
        <taxon>Eukaryota</taxon>
        <taxon>Viridiplantae</taxon>
        <taxon>Streptophyta</taxon>
        <taxon>Embryophyta</taxon>
        <taxon>Tracheophyta</taxon>
        <taxon>Spermatophyta</taxon>
        <taxon>Magnoliopsida</taxon>
        <taxon>Liliopsida</taxon>
        <taxon>Poales</taxon>
        <taxon>Poaceae</taxon>
        <taxon>BOP clade</taxon>
        <taxon>Pooideae</taxon>
        <taxon>Triticodae</taxon>
        <taxon>Triticeae</taxon>
        <taxon>Hordeinae</taxon>
        <taxon>Hordeum</taxon>
    </lineage>
</organism>
<dbReference type="GO" id="GO:0003682">
    <property type="term" value="F:chromatin binding"/>
    <property type="evidence" value="ECO:0000318"/>
    <property type="project" value="GO_Central"/>
</dbReference>
<dbReference type="PROSITE" id="PS50014">
    <property type="entry name" value="BROMODOMAIN_2"/>
    <property type="match status" value="1"/>
</dbReference>
<dbReference type="GO" id="GO:0000785">
    <property type="term" value="C:chromatin"/>
    <property type="evidence" value="ECO:0000318"/>
    <property type="project" value="GO_Central"/>
</dbReference>
<proteinExistence type="predicted"/>
<dbReference type="PRINTS" id="PR00503">
    <property type="entry name" value="BROMODOMAIN"/>
</dbReference>
<dbReference type="Pfam" id="PF17035">
    <property type="entry name" value="BET"/>
    <property type="match status" value="1"/>
</dbReference>
<dbReference type="Gramene" id="HORVU.MOREX.r3.7HG0647610.1">
    <property type="protein sequence ID" value="HORVU.MOREX.r3.7HG0647610.1"/>
    <property type="gene ID" value="HORVU.MOREX.r3.7HG0647610"/>
</dbReference>
<dbReference type="KEGG" id="hvg:123409378"/>
<dbReference type="Pfam" id="PF00439">
    <property type="entry name" value="Bromodomain"/>
    <property type="match status" value="1"/>
</dbReference>
<evidence type="ECO:0000259" key="6">
    <source>
        <dbReference type="PROSITE" id="PS51525"/>
    </source>
</evidence>
<sequence length="352" mass="39853">MVPEDGAQQAAAAAAAEHPAVSEVDSFRRQVDDLASKTDVLERRVNEVVGFYDGKKHGSAGRRAIGSSRYAANGARDSNCKGMPDLMRQLAGIIRQITSHEWSAPFLQPVDVVGLQLDDYYKIITKPMDFSTIQNKMEGKDGTKYKSVREIYSDVRLIFTNAMTYNDELHDVHIMAKLLLEKFEEKWLQLLPKVENEERKQQMETNDAPTTDTSPEDAIAQLAKDTDDELNEINKQLEELRNMVVQRCKKMTTDEKRKLGAGLCHLTPEDFSKALELVAQDNPDFQTTAEELDLDMDAQSETTLWRLKFFVREALERQANPAAAPGKTDENAKRKRDIYNALAKTASKRIRR</sequence>
<dbReference type="Gramene" id="HORVU.MOREX.r2.7HG0537500.1">
    <property type="protein sequence ID" value="HORVU.MOREX.r2.7HG0537500.1"/>
    <property type="gene ID" value="HORVU.MOREX.r2.7HG0537500"/>
</dbReference>
<dbReference type="RefSeq" id="XP_044958236.1">
    <property type="nucleotide sequence ID" value="XM_045102301.1"/>
</dbReference>
<reference evidence="8" key="1">
    <citation type="journal article" date="2012" name="Nature">
        <title>A physical, genetic and functional sequence assembly of the barley genome.</title>
        <authorList>
            <consortium name="The International Barley Genome Sequencing Consortium"/>
            <person name="Mayer K.F."/>
            <person name="Waugh R."/>
            <person name="Brown J.W."/>
            <person name="Schulman A."/>
            <person name="Langridge P."/>
            <person name="Platzer M."/>
            <person name="Fincher G.B."/>
            <person name="Muehlbauer G.J."/>
            <person name="Sato K."/>
            <person name="Close T.J."/>
            <person name="Wise R.P."/>
            <person name="Stein N."/>
        </authorList>
    </citation>
    <scope>NUCLEOTIDE SEQUENCE [LARGE SCALE GENOMIC DNA]</scope>
    <source>
        <strain evidence="8">cv. Morex</strain>
    </source>
</reference>
<feature type="domain" description="NET" evidence="6">
    <location>
        <begin position="241"/>
        <end position="322"/>
    </location>
</feature>
<accession>A0A8I6Z6N5</accession>
<evidence type="ECO:0000256" key="4">
    <source>
        <dbReference type="PROSITE-ProRule" id="PRU00035"/>
    </source>
</evidence>
<dbReference type="GO" id="GO:0006357">
    <property type="term" value="P:regulation of transcription by RNA polymerase II"/>
    <property type="evidence" value="ECO:0000318"/>
    <property type="project" value="GO_Central"/>
</dbReference>
<dbReference type="SMR" id="A0A8I6Z6N5"/>
<dbReference type="SUPFAM" id="SSF47370">
    <property type="entry name" value="Bromodomain"/>
    <property type="match status" value="1"/>
</dbReference>
<dbReference type="OrthoDB" id="21449at2759"/>
<evidence type="ECO:0000313" key="8">
    <source>
        <dbReference type="Proteomes" id="UP000011116"/>
    </source>
</evidence>
<dbReference type="GO" id="GO:0006338">
    <property type="term" value="P:chromatin remodeling"/>
    <property type="evidence" value="ECO:0000318"/>
    <property type="project" value="GO_Central"/>
</dbReference>
<dbReference type="InterPro" id="IPR001487">
    <property type="entry name" value="Bromodomain"/>
</dbReference>
<feature type="domain" description="Bromo" evidence="5">
    <location>
        <begin position="98"/>
        <end position="173"/>
    </location>
</feature>
<dbReference type="AlphaFoldDB" id="A0A8I6Z6N5"/>
<dbReference type="InterPro" id="IPR036427">
    <property type="entry name" value="Bromodomain-like_sf"/>
</dbReference>
<dbReference type="GO" id="GO:0005634">
    <property type="term" value="C:nucleus"/>
    <property type="evidence" value="ECO:0000318"/>
    <property type="project" value="GO_Central"/>
</dbReference>
<evidence type="ECO:0000256" key="2">
    <source>
        <dbReference type="ARBA" id="ARBA00023117"/>
    </source>
</evidence>
<dbReference type="EnsemblPlants" id="HORVU.MOREX.r3.7HG0647610.1">
    <property type="protein sequence ID" value="HORVU.MOREX.r3.7HG0647610.1"/>
    <property type="gene ID" value="HORVU.MOREX.r3.7HG0647610"/>
</dbReference>
<dbReference type="GO" id="GO:0042393">
    <property type="term" value="F:histone binding"/>
    <property type="evidence" value="ECO:0000318"/>
    <property type="project" value="GO_Central"/>
</dbReference>
<keyword evidence="1" id="KW-0805">Transcription regulation</keyword>